<evidence type="ECO:0000256" key="1">
    <source>
        <dbReference type="ARBA" id="ARBA00008839"/>
    </source>
</evidence>
<dbReference type="AlphaFoldDB" id="A0A158QW96"/>
<feature type="region of interest" description="Disordered" evidence="3">
    <location>
        <begin position="160"/>
        <end position="198"/>
    </location>
</feature>
<dbReference type="GO" id="GO:0023052">
    <property type="term" value="P:signaling"/>
    <property type="evidence" value="ECO:0007669"/>
    <property type="project" value="InterPro"/>
</dbReference>
<comment type="similarity">
    <text evidence="1">Belongs to the SAPAP family.</text>
</comment>
<proteinExistence type="inferred from homology"/>
<dbReference type="Proteomes" id="UP000267029">
    <property type="component" value="Unassembled WGS sequence"/>
</dbReference>
<reference evidence="4 5" key="1">
    <citation type="submission" date="2018-10" db="EMBL/GenBank/DDBJ databases">
        <authorList>
            <consortium name="Pathogen Informatics"/>
        </authorList>
    </citation>
    <scope>NUCLEOTIDE SEQUENCE [LARGE SCALE GENOMIC DNA]</scope>
</reference>
<dbReference type="InterPro" id="IPR005026">
    <property type="entry name" value="SAPAP"/>
</dbReference>
<organism evidence="4 5">
    <name type="scientific">Mesocestoides corti</name>
    <name type="common">Flatworm</name>
    <dbReference type="NCBI Taxonomy" id="53468"/>
    <lineage>
        <taxon>Eukaryota</taxon>
        <taxon>Metazoa</taxon>
        <taxon>Spiralia</taxon>
        <taxon>Lophotrochozoa</taxon>
        <taxon>Platyhelminthes</taxon>
        <taxon>Cestoda</taxon>
        <taxon>Eucestoda</taxon>
        <taxon>Cyclophyllidea</taxon>
        <taxon>Mesocestoididae</taxon>
        <taxon>Mesocestoides</taxon>
    </lineage>
</organism>
<dbReference type="OrthoDB" id="10023951at2759"/>
<feature type="region of interest" description="Disordered" evidence="3">
    <location>
        <begin position="381"/>
        <end position="401"/>
    </location>
</feature>
<feature type="compositionally biased region" description="Polar residues" evidence="3">
    <location>
        <begin position="324"/>
        <end position="334"/>
    </location>
</feature>
<dbReference type="EMBL" id="UXSR01005770">
    <property type="protein sequence ID" value="VDD83580.1"/>
    <property type="molecule type" value="Genomic_DNA"/>
</dbReference>
<keyword evidence="2" id="KW-0175">Coiled coil</keyword>
<dbReference type="GO" id="GO:0060090">
    <property type="term" value="F:molecular adaptor activity"/>
    <property type="evidence" value="ECO:0007669"/>
    <property type="project" value="TreeGrafter"/>
</dbReference>
<dbReference type="Pfam" id="PF03359">
    <property type="entry name" value="GKAP"/>
    <property type="match status" value="1"/>
</dbReference>
<feature type="compositionally biased region" description="Polar residues" evidence="3">
    <location>
        <begin position="383"/>
        <end position="401"/>
    </location>
</feature>
<feature type="region of interest" description="Disordered" evidence="3">
    <location>
        <begin position="313"/>
        <end position="359"/>
    </location>
</feature>
<feature type="compositionally biased region" description="Polar residues" evidence="3">
    <location>
        <begin position="58"/>
        <end position="71"/>
    </location>
</feature>
<dbReference type="PANTHER" id="PTHR12353:SF31">
    <property type="entry name" value="LD44824P"/>
    <property type="match status" value="1"/>
</dbReference>
<protein>
    <submittedName>
        <fullName evidence="4">Uncharacterized protein</fullName>
    </submittedName>
</protein>
<evidence type="ECO:0000313" key="5">
    <source>
        <dbReference type="Proteomes" id="UP000267029"/>
    </source>
</evidence>
<feature type="coiled-coil region" evidence="2">
    <location>
        <begin position="206"/>
        <end position="233"/>
    </location>
</feature>
<keyword evidence="5" id="KW-1185">Reference proteome</keyword>
<accession>A0A158QW96</accession>
<evidence type="ECO:0000256" key="3">
    <source>
        <dbReference type="SAM" id="MobiDB-lite"/>
    </source>
</evidence>
<dbReference type="PANTHER" id="PTHR12353">
    <property type="entry name" value="DISKS LARGE-ASSOCIATED PROTEIN DAP SAP90/PSD-95-ASSOCIATED PROTEIN"/>
    <property type="match status" value="1"/>
</dbReference>
<dbReference type="STRING" id="53468.A0A158QW96"/>
<name>A0A158QW96_MESCO</name>
<sequence>MRSMRREARAREVGLTLVKTAAVLFPSKLGCQVEPVCGTAPSLGFFWIRYQHTVRPCSSSTSAAGEGEQTQESNHCSHSHHEHWNRSSLIMLAVAQASPRGHNAPPPPTGSVSSAVTTPAGGQCSSLADSTTGIATSPSKTLPPGCLDASLPRVEEVPSLVTDSAPKVDEKHSSLEVAASSPTSCSANGRAPNSELNNDRDGHYFLNVVEATAAELRARVAEIENDLQNNELSDEVSGHLRTTVGKVNLLLSQKFVQFRSLCMDSIEPPGASNSVGEFVTLPSDLEGFWAMVMLQVDDVRSMIARVDQLRQNGWQANPDPPTHNGVNGASSITPMTVKRRQPKPAASTTSTPRQNKEAVDLARSQARERLKAAKRQYMLARQRTPSTTNALETENASFLVL</sequence>
<dbReference type="GO" id="GO:0098978">
    <property type="term" value="C:glutamatergic synapse"/>
    <property type="evidence" value="ECO:0007669"/>
    <property type="project" value="TreeGrafter"/>
</dbReference>
<feature type="region of interest" description="Disordered" evidence="3">
    <location>
        <begin position="58"/>
        <end position="81"/>
    </location>
</feature>
<feature type="compositionally biased region" description="Polar residues" evidence="3">
    <location>
        <begin position="123"/>
        <end position="140"/>
    </location>
</feature>
<evidence type="ECO:0000256" key="2">
    <source>
        <dbReference type="SAM" id="Coils"/>
    </source>
</evidence>
<dbReference type="GO" id="GO:0099572">
    <property type="term" value="C:postsynaptic specialization"/>
    <property type="evidence" value="ECO:0007669"/>
    <property type="project" value="TreeGrafter"/>
</dbReference>
<feature type="region of interest" description="Disordered" evidence="3">
    <location>
        <begin position="98"/>
        <end position="148"/>
    </location>
</feature>
<evidence type="ECO:0000313" key="4">
    <source>
        <dbReference type="EMBL" id="VDD83580.1"/>
    </source>
</evidence>
<gene>
    <name evidence="4" type="ORF">MCOS_LOCUS9583</name>
</gene>